<feature type="transmembrane region" description="Helical" evidence="8">
    <location>
        <begin position="136"/>
        <end position="156"/>
    </location>
</feature>
<comment type="caution">
    <text evidence="9">The sequence shown here is derived from an EMBL/GenBank/DDBJ whole genome shotgun (WGS) entry which is preliminary data.</text>
</comment>
<dbReference type="RefSeq" id="WP_198306663.1">
    <property type="nucleotide sequence ID" value="NZ_CP022121.1"/>
</dbReference>
<sequence>MSESNLKSTLKARQIYAGIIKKKSLIIFPLIALILISIVVNLFVGSADYNFTETIDALLGTTEDEVSMFVIWGLRMPVALSAVVIGAALGMGGCEMQTVLRNPMASPYTLGLSSAASLGAAIAIILKLSIVPGVGTFLITINSFIFSLLAAGMLYLFSKREDADRNTLILFGIVMNFLFSSLTQLLQFVADASDLQSLVFWSFGSLNKIDWIKLLIITIVTILCAFVFSRNIWKLTAMSLSDESAISLGVDVKKTRRNIIFIVALLTATAVSFAGTIGFVGLVAPHIARILCGEEQRYFLTASALIGALLLSVASIVSKSLVPGVIIPIGLVTSLIGIPFFALLILKRKG</sequence>
<evidence type="ECO:0000313" key="9">
    <source>
        <dbReference type="EMBL" id="MCR6544353.1"/>
    </source>
</evidence>
<dbReference type="Gene3D" id="1.10.3470.10">
    <property type="entry name" value="ABC transporter involved in vitamin B12 uptake, BtuC"/>
    <property type="match status" value="1"/>
</dbReference>
<keyword evidence="3" id="KW-0813">Transport</keyword>
<feature type="transmembrane region" description="Helical" evidence="8">
    <location>
        <begin position="209"/>
        <end position="228"/>
    </location>
</feature>
<evidence type="ECO:0000256" key="5">
    <source>
        <dbReference type="ARBA" id="ARBA00022692"/>
    </source>
</evidence>
<evidence type="ECO:0000256" key="8">
    <source>
        <dbReference type="SAM" id="Phobius"/>
    </source>
</evidence>
<name>A0ABT1Y0G0_9FIRM</name>
<feature type="transmembrane region" description="Helical" evidence="8">
    <location>
        <begin position="296"/>
        <end position="317"/>
    </location>
</feature>
<feature type="transmembrane region" description="Helical" evidence="8">
    <location>
        <begin position="66"/>
        <end position="89"/>
    </location>
</feature>
<accession>A0ABT1Y0G0</accession>
<evidence type="ECO:0000256" key="4">
    <source>
        <dbReference type="ARBA" id="ARBA00022475"/>
    </source>
</evidence>
<keyword evidence="10" id="KW-1185">Reference proteome</keyword>
<dbReference type="Pfam" id="PF01032">
    <property type="entry name" value="FecCD"/>
    <property type="match status" value="1"/>
</dbReference>
<feature type="transmembrane region" description="Helical" evidence="8">
    <location>
        <begin position="25"/>
        <end position="46"/>
    </location>
</feature>
<dbReference type="PANTHER" id="PTHR30472">
    <property type="entry name" value="FERRIC ENTEROBACTIN TRANSPORT SYSTEM PERMEASE PROTEIN"/>
    <property type="match status" value="1"/>
</dbReference>
<organism evidence="9 10">
    <name type="scientific">Dehalobacterium formicoaceticum</name>
    <dbReference type="NCBI Taxonomy" id="51515"/>
    <lineage>
        <taxon>Bacteria</taxon>
        <taxon>Bacillati</taxon>
        <taxon>Bacillota</taxon>
        <taxon>Clostridia</taxon>
        <taxon>Eubacteriales</taxon>
        <taxon>Peptococcaceae</taxon>
        <taxon>Dehalobacterium</taxon>
    </lineage>
</organism>
<comment type="similarity">
    <text evidence="2">Belongs to the binding-protein-dependent transport system permease family. FecCD subfamily.</text>
</comment>
<evidence type="ECO:0000256" key="7">
    <source>
        <dbReference type="ARBA" id="ARBA00023136"/>
    </source>
</evidence>
<dbReference type="EMBL" id="JANPWE010000001">
    <property type="protein sequence ID" value="MCR6544353.1"/>
    <property type="molecule type" value="Genomic_DNA"/>
</dbReference>
<dbReference type="InterPro" id="IPR037294">
    <property type="entry name" value="ABC_BtuC-like"/>
</dbReference>
<feature type="transmembrane region" description="Helical" evidence="8">
    <location>
        <begin position="324"/>
        <end position="346"/>
    </location>
</feature>
<protein>
    <submittedName>
        <fullName evidence="9">Iron ABC transporter permease</fullName>
    </submittedName>
</protein>
<dbReference type="PANTHER" id="PTHR30472:SF25">
    <property type="entry name" value="ABC TRANSPORTER PERMEASE PROTEIN MJ0876-RELATED"/>
    <property type="match status" value="1"/>
</dbReference>
<dbReference type="SUPFAM" id="SSF81345">
    <property type="entry name" value="ABC transporter involved in vitamin B12 uptake, BtuC"/>
    <property type="match status" value="1"/>
</dbReference>
<keyword evidence="5 8" id="KW-0812">Transmembrane</keyword>
<dbReference type="InterPro" id="IPR000522">
    <property type="entry name" value="ABC_transptr_permease_BtuC"/>
</dbReference>
<evidence type="ECO:0000256" key="2">
    <source>
        <dbReference type="ARBA" id="ARBA00007935"/>
    </source>
</evidence>
<feature type="transmembrane region" description="Helical" evidence="8">
    <location>
        <begin position="259"/>
        <end position="284"/>
    </location>
</feature>
<gene>
    <name evidence="9" type="ORF">NVS47_02305</name>
</gene>
<evidence type="ECO:0000256" key="6">
    <source>
        <dbReference type="ARBA" id="ARBA00022989"/>
    </source>
</evidence>
<reference evidence="9 10" key="1">
    <citation type="submission" date="2022-08" db="EMBL/GenBank/DDBJ databases">
        <title>Proteogenomics of the novel Dehalobacterium formicoaceticum strain EZ94 highlights a key role of methyltransferases during anaerobic dichloromethane degradation.</title>
        <authorList>
            <person name="Wasmund K."/>
        </authorList>
    </citation>
    <scope>NUCLEOTIDE SEQUENCE [LARGE SCALE GENOMIC DNA]</scope>
    <source>
        <strain evidence="9 10">EZ94</strain>
    </source>
</reference>
<keyword evidence="4" id="KW-1003">Cell membrane</keyword>
<feature type="transmembrane region" description="Helical" evidence="8">
    <location>
        <begin position="168"/>
        <end position="189"/>
    </location>
</feature>
<evidence type="ECO:0000313" key="10">
    <source>
        <dbReference type="Proteomes" id="UP001524944"/>
    </source>
</evidence>
<evidence type="ECO:0000256" key="1">
    <source>
        <dbReference type="ARBA" id="ARBA00004651"/>
    </source>
</evidence>
<proteinExistence type="inferred from homology"/>
<keyword evidence="6 8" id="KW-1133">Transmembrane helix</keyword>
<feature type="transmembrane region" description="Helical" evidence="8">
    <location>
        <begin position="110"/>
        <end position="130"/>
    </location>
</feature>
<evidence type="ECO:0000256" key="3">
    <source>
        <dbReference type="ARBA" id="ARBA00022448"/>
    </source>
</evidence>
<keyword evidence="7 8" id="KW-0472">Membrane</keyword>
<comment type="subcellular location">
    <subcellularLocation>
        <location evidence="1">Cell membrane</location>
        <topology evidence="1">Multi-pass membrane protein</topology>
    </subcellularLocation>
</comment>
<dbReference type="CDD" id="cd06550">
    <property type="entry name" value="TM_ABC_iron-siderophores_like"/>
    <property type="match status" value="1"/>
</dbReference>
<dbReference type="Proteomes" id="UP001524944">
    <property type="component" value="Unassembled WGS sequence"/>
</dbReference>